<comment type="caution">
    <text evidence="3">The sequence shown here is derived from an EMBL/GenBank/DDBJ whole genome shotgun (WGS) entry which is preliminary data.</text>
</comment>
<dbReference type="GO" id="GO:0003677">
    <property type="term" value="F:DNA binding"/>
    <property type="evidence" value="ECO:0007669"/>
    <property type="project" value="UniProtKB-KW"/>
</dbReference>
<keyword evidence="4" id="KW-1185">Reference proteome</keyword>
<evidence type="ECO:0000259" key="2">
    <source>
        <dbReference type="PROSITE" id="PS50937"/>
    </source>
</evidence>
<dbReference type="InterPro" id="IPR009061">
    <property type="entry name" value="DNA-bd_dom_put_sf"/>
</dbReference>
<gene>
    <name evidence="3" type="ORF">CLV47_10449</name>
</gene>
<dbReference type="InterPro" id="IPR047057">
    <property type="entry name" value="MerR_fam"/>
</dbReference>
<sequence length="272" mass="29262">MFNIGEFARMGRVSVRMLRHYDAIGLLRPARVDPFSGYRSYEAAQLKRLNRLVALKDLGFSLEQVGAVLDEKVDTSELRGMLRLRQAQLAEQLAADTDRLGRVEARLRMIEREGTMSTNNVTVESVEPVLVARLSGVAKSNDSADVGPVVQGLYGELTGVLQSEGIQMAGPAIATYEPAPDGALAVGAGITVGPGVSGDAVEVIELPAIDQAAVYVHHGAMATIGEAYQILATWIEDNGYRTDGTAREVYLVGHPDPEETWQTALQMPISGN</sequence>
<keyword evidence="1 3" id="KW-0238">DNA-binding</keyword>
<dbReference type="PANTHER" id="PTHR30204">
    <property type="entry name" value="REDOX-CYCLING DRUG-SENSING TRANSCRIPTIONAL ACTIVATOR SOXR"/>
    <property type="match status" value="1"/>
</dbReference>
<evidence type="ECO:0000313" key="4">
    <source>
        <dbReference type="Proteomes" id="UP000237752"/>
    </source>
</evidence>
<dbReference type="SUPFAM" id="SSF46955">
    <property type="entry name" value="Putative DNA-binding domain"/>
    <property type="match status" value="1"/>
</dbReference>
<feature type="domain" description="HTH merR-type" evidence="2">
    <location>
        <begin position="1"/>
        <end position="71"/>
    </location>
</feature>
<dbReference type="SMART" id="SM00422">
    <property type="entry name" value="HTH_MERR"/>
    <property type="match status" value="1"/>
</dbReference>
<dbReference type="Gene3D" id="1.10.1660.10">
    <property type="match status" value="1"/>
</dbReference>
<dbReference type="SMART" id="SM00871">
    <property type="entry name" value="AraC_E_bind"/>
    <property type="match status" value="1"/>
</dbReference>
<dbReference type="OrthoDB" id="7849865at2"/>
<name>A0A2T1A274_9ACTN</name>
<dbReference type="Proteomes" id="UP000237752">
    <property type="component" value="Unassembled WGS sequence"/>
</dbReference>
<dbReference type="GO" id="GO:0003700">
    <property type="term" value="F:DNA-binding transcription factor activity"/>
    <property type="evidence" value="ECO:0007669"/>
    <property type="project" value="InterPro"/>
</dbReference>
<dbReference type="RefSeq" id="WP_106348248.1">
    <property type="nucleotide sequence ID" value="NZ_PVUE01000004.1"/>
</dbReference>
<dbReference type="AlphaFoldDB" id="A0A2T1A274"/>
<accession>A0A2T1A274</accession>
<evidence type="ECO:0000313" key="3">
    <source>
        <dbReference type="EMBL" id="PRZ42705.1"/>
    </source>
</evidence>
<dbReference type="SUPFAM" id="SSF55136">
    <property type="entry name" value="Probable bacterial effector-binding domain"/>
    <property type="match status" value="1"/>
</dbReference>
<dbReference type="InterPro" id="IPR011256">
    <property type="entry name" value="Reg_factor_effector_dom_sf"/>
</dbReference>
<proteinExistence type="predicted"/>
<dbReference type="PANTHER" id="PTHR30204:SF97">
    <property type="entry name" value="MERR FAMILY REGULATORY PROTEIN"/>
    <property type="match status" value="1"/>
</dbReference>
<reference evidence="3 4" key="1">
    <citation type="submission" date="2018-03" db="EMBL/GenBank/DDBJ databases">
        <title>Genomic Encyclopedia of Archaeal and Bacterial Type Strains, Phase II (KMG-II): from individual species to whole genera.</title>
        <authorList>
            <person name="Goeker M."/>
        </authorList>
    </citation>
    <scope>NUCLEOTIDE SEQUENCE [LARGE SCALE GENOMIC DNA]</scope>
    <source>
        <strain evidence="3 4">DSM 100065</strain>
    </source>
</reference>
<dbReference type="EMBL" id="PVUE01000004">
    <property type="protein sequence ID" value="PRZ42705.1"/>
    <property type="molecule type" value="Genomic_DNA"/>
</dbReference>
<dbReference type="InterPro" id="IPR029442">
    <property type="entry name" value="GyrI-like"/>
</dbReference>
<organism evidence="3 4">
    <name type="scientific">Antricoccus suffuscus</name>
    <dbReference type="NCBI Taxonomy" id="1629062"/>
    <lineage>
        <taxon>Bacteria</taxon>
        <taxon>Bacillati</taxon>
        <taxon>Actinomycetota</taxon>
        <taxon>Actinomycetes</taxon>
        <taxon>Geodermatophilales</taxon>
        <taxon>Antricoccaceae</taxon>
        <taxon>Antricoccus</taxon>
    </lineage>
</organism>
<dbReference type="InterPro" id="IPR010499">
    <property type="entry name" value="AraC_E-bd"/>
</dbReference>
<dbReference type="Pfam" id="PF13411">
    <property type="entry name" value="MerR_1"/>
    <property type="match status" value="1"/>
</dbReference>
<dbReference type="InterPro" id="IPR000551">
    <property type="entry name" value="MerR-type_HTH_dom"/>
</dbReference>
<evidence type="ECO:0000256" key="1">
    <source>
        <dbReference type="ARBA" id="ARBA00023125"/>
    </source>
</evidence>
<protein>
    <submittedName>
        <fullName evidence="3">DNA-binding transcriptional MerR regulator</fullName>
    </submittedName>
</protein>
<dbReference type="PROSITE" id="PS50937">
    <property type="entry name" value="HTH_MERR_2"/>
    <property type="match status" value="1"/>
</dbReference>
<dbReference type="CDD" id="cd01107">
    <property type="entry name" value="HTH_BmrR"/>
    <property type="match status" value="1"/>
</dbReference>
<dbReference type="Gene3D" id="3.20.80.10">
    <property type="entry name" value="Regulatory factor, effector binding domain"/>
    <property type="match status" value="1"/>
</dbReference>
<dbReference type="Pfam" id="PF06445">
    <property type="entry name" value="GyrI-like"/>
    <property type="match status" value="1"/>
</dbReference>